<evidence type="ECO:0000313" key="1">
    <source>
        <dbReference type="EMBL" id="EGG16349.1"/>
    </source>
</evidence>
<dbReference type="Proteomes" id="UP000007797">
    <property type="component" value="Unassembled WGS sequence"/>
</dbReference>
<proteinExistence type="predicted"/>
<organism evidence="1 2">
    <name type="scientific">Cavenderia fasciculata</name>
    <name type="common">Slime mold</name>
    <name type="synonym">Dictyostelium fasciculatum</name>
    <dbReference type="NCBI Taxonomy" id="261658"/>
    <lineage>
        <taxon>Eukaryota</taxon>
        <taxon>Amoebozoa</taxon>
        <taxon>Evosea</taxon>
        <taxon>Eumycetozoa</taxon>
        <taxon>Dictyostelia</taxon>
        <taxon>Acytosteliales</taxon>
        <taxon>Cavenderiaceae</taxon>
        <taxon>Cavenderia</taxon>
    </lineage>
</organism>
<dbReference type="AlphaFoldDB" id="F4Q7G7"/>
<gene>
    <name evidence="1" type="ORF">DFA_09380</name>
</gene>
<dbReference type="GeneID" id="14868332"/>
<reference evidence="2" key="1">
    <citation type="journal article" date="2011" name="Genome Res.">
        <title>Phylogeny-wide analysis of social amoeba genomes highlights ancient origins for complex intercellular communication.</title>
        <authorList>
            <person name="Heidel A.J."/>
            <person name="Lawal H.M."/>
            <person name="Felder M."/>
            <person name="Schilde C."/>
            <person name="Helps N.R."/>
            <person name="Tunggal B."/>
            <person name="Rivero F."/>
            <person name="John U."/>
            <person name="Schleicher M."/>
            <person name="Eichinger L."/>
            <person name="Platzer M."/>
            <person name="Noegel A.A."/>
            <person name="Schaap P."/>
            <person name="Gloeckner G."/>
        </authorList>
    </citation>
    <scope>NUCLEOTIDE SEQUENCE [LARGE SCALE GENOMIC DNA]</scope>
    <source>
        <strain evidence="2">SH3</strain>
    </source>
</reference>
<dbReference type="RefSeq" id="XP_004354733.1">
    <property type="nucleotide sequence ID" value="XM_004354681.1"/>
</dbReference>
<sequence length="68" mass="8065">MVLNERNTSSWLRRIMALAWFAQYVHPSMRYTDIKVCHQINRPRVLSFQTLNSNQQCSIFITRGGCYL</sequence>
<dbReference type="KEGG" id="dfa:DFA_09380"/>
<keyword evidence="2" id="KW-1185">Reference proteome</keyword>
<accession>F4Q7G7</accession>
<evidence type="ECO:0000313" key="2">
    <source>
        <dbReference type="Proteomes" id="UP000007797"/>
    </source>
</evidence>
<name>F4Q7G7_CACFS</name>
<dbReference type="EMBL" id="GL883024">
    <property type="protein sequence ID" value="EGG16349.1"/>
    <property type="molecule type" value="Genomic_DNA"/>
</dbReference>
<protein>
    <submittedName>
        <fullName evidence="1">Uncharacterized protein</fullName>
    </submittedName>
</protein>